<keyword evidence="4" id="KW-1133">Transmembrane helix</keyword>
<dbReference type="EMBL" id="CP103445">
    <property type="protein sequence ID" value="UWS34927.1"/>
    <property type="molecule type" value="Genomic_DNA"/>
</dbReference>
<dbReference type="Pfam" id="PF13974">
    <property type="entry name" value="YebO"/>
    <property type="match status" value="1"/>
</dbReference>
<evidence type="ECO:0000313" key="7">
    <source>
        <dbReference type="Proteomes" id="UP001058553"/>
    </source>
</evidence>
<evidence type="ECO:0000256" key="5">
    <source>
        <dbReference type="ARBA" id="ARBA00023136"/>
    </source>
</evidence>
<keyword evidence="2" id="KW-1003">Cell membrane</keyword>
<gene>
    <name evidence="6" type="ORF">NYP84_07215</name>
</gene>
<protein>
    <submittedName>
        <fullName evidence="6">YebO family protein</fullName>
    </submittedName>
</protein>
<organism evidence="6 7">
    <name type="scientific">Erwinia pyrifoliae</name>
    <dbReference type="NCBI Taxonomy" id="79967"/>
    <lineage>
        <taxon>Bacteria</taxon>
        <taxon>Pseudomonadati</taxon>
        <taxon>Pseudomonadota</taxon>
        <taxon>Gammaproteobacteria</taxon>
        <taxon>Enterobacterales</taxon>
        <taxon>Erwiniaceae</taxon>
        <taxon>Erwinia</taxon>
    </lineage>
</organism>
<keyword evidence="5" id="KW-0472">Membrane</keyword>
<evidence type="ECO:0000256" key="2">
    <source>
        <dbReference type="ARBA" id="ARBA00022475"/>
    </source>
</evidence>
<evidence type="ECO:0000256" key="1">
    <source>
        <dbReference type="ARBA" id="ARBA00004162"/>
    </source>
</evidence>
<reference evidence="6" key="1">
    <citation type="submission" date="2022-07" db="EMBL/GenBank/DDBJ databases">
        <title>Genetic diversity of Erwinia pyrifoliae.</title>
        <authorList>
            <person name="Park D.S."/>
            <person name="Ham H."/>
        </authorList>
    </citation>
    <scope>NUCLEOTIDE SEQUENCE</scope>
    <source>
        <strain evidence="6">CP201486</strain>
    </source>
</reference>
<keyword evidence="3" id="KW-0812">Transmembrane</keyword>
<evidence type="ECO:0000313" key="6">
    <source>
        <dbReference type="EMBL" id="UWS34927.1"/>
    </source>
</evidence>
<proteinExistence type="predicted"/>
<evidence type="ECO:0000256" key="3">
    <source>
        <dbReference type="ARBA" id="ARBA00022692"/>
    </source>
</evidence>
<accession>A0ABY5XC23</accession>
<evidence type="ECO:0000256" key="4">
    <source>
        <dbReference type="ARBA" id="ARBA00022989"/>
    </source>
</evidence>
<dbReference type="Proteomes" id="UP001058553">
    <property type="component" value="Chromosome"/>
</dbReference>
<name>A0ABY5XC23_ERWPY</name>
<keyword evidence="7" id="KW-1185">Reference proteome</keyword>
<dbReference type="InterPro" id="IPR025594">
    <property type="entry name" value="YebO"/>
</dbReference>
<sequence>MVIVSLVAWFFVNRVSVRANQQIQLLESLLAEQKRQNLLLHRLTGALTSAEQNAKGRVSDVNEDYARLIPER</sequence>
<comment type="subcellular location">
    <subcellularLocation>
        <location evidence="1">Cell membrane</location>
        <topology evidence="1">Single-pass membrane protein</topology>
    </subcellularLocation>
</comment>